<organism evidence="5 7">
    <name type="scientific">Phytophthora fragariae</name>
    <dbReference type="NCBI Taxonomy" id="53985"/>
    <lineage>
        <taxon>Eukaryota</taxon>
        <taxon>Sar</taxon>
        <taxon>Stramenopiles</taxon>
        <taxon>Oomycota</taxon>
        <taxon>Peronosporomycetes</taxon>
        <taxon>Peronosporales</taxon>
        <taxon>Peronosporaceae</taxon>
        <taxon>Phytophthora</taxon>
    </lineage>
</organism>
<dbReference type="EMBL" id="QXFZ01000072">
    <property type="protein sequence ID" value="KAE9135220.1"/>
    <property type="molecule type" value="Genomic_DNA"/>
</dbReference>
<dbReference type="Proteomes" id="UP000429523">
    <property type="component" value="Unassembled WGS sequence"/>
</dbReference>
<evidence type="ECO:0000313" key="4">
    <source>
        <dbReference type="EMBL" id="KAE9242519.1"/>
    </source>
</evidence>
<dbReference type="EMBL" id="QXGC01000267">
    <property type="protein sequence ID" value="KAE9242519.1"/>
    <property type="molecule type" value="Genomic_DNA"/>
</dbReference>
<keyword evidence="1" id="KW-0732">Signal</keyword>
<protein>
    <submittedName>
        <fullName evidence="5">Uncharacterized protein</fullName>
    </submittedName>
</protein>
<comment type="caution">
    <text evidence="5">The sequence shown here is derived from an EMBL/GenBank/DDBJ whole genome shotgun (WGS) entry which is preliminary data.</text>
</comment>
<evidence type="ECO:0000313" key="6">
    <source>
        <dbReference type="Proteomes" id="UP000429523"/>
    </source>
</evidence>
<proteinExistence type="predicted"/>
<evidence type="ECO:0000313" key="3">
    <source>
        <dbReference type="EMBL" id="KAE9135220.1"/>
    </source>
</evidence>
<dbReference type="Proteomes" id="UP000476176">
    <property type="component" value="Unassembled WGS sequence"/>
</dbReference>
<reference evidence="6 7" key="1">
    <citation type="submission" date="2018-08" db="EMBL/GenBank/DDBJ databases">
        <title>Genomic investigation of the strawberry pathogen Phytophthora fragariae indicates pathogenicity is determined by transcriptional variation in three key races.</title>
        <authorList>
            <person name="Adams T.M."/>
            <person name="Armitage A.D."/>
            <person name="Sobczyk M.K."/>
            <person name="Bates H.J."/>
            <person name="Dunwell J.M."/>
            <person name="Nellist C.F."/>
            <person name="Harrison R.J."/>
        </authorList>
    </citation>
    <scope>NUCLEOTIDE SEQUENCE [LARGE SCALE GENOMIC DNA]</scope>
    <source>
        <strain evidence="5 7">BC-1</strain>
        <strain evidence="4 9">BC-23</strain>
        <strain evidence="3 8">NOV-71</strain>
        <strain evidence="2 6">NOV-9</strain>
    </source>
</reference>
<dbReference type="EMBL" id="QXGD01000086">
    <property type="protein sequence ID" value="KAE9253898.1"/>
    <property type="molecule type" value="Genomic_DNA"/>
</dbReference>
<sequence>MLQRSAVLLLVSAVCRAPQVIADESANAAKLLLGTNTEPVGPHSTDISSIGSVAAGCSQCRDSGNCSVAMNDTSSGVFCGDLHAAASVQPCCCPYYTECRVTSKSSTCECGGAWPFPAQLEARRHERLSATEAANETETQVEEEFARDPVDDQMSVSTEILIHLSAYLSLFVFAVYVDQWVECFSDFRRNQMVTYGEAVDMKLLRYRQRFGKRRLDSEADNAEADDNLPLLVLQSPAPTSSRAFTFDEDIPQARKEGEEKDSVSDHVVVITVPAHVVQEVPESPSGLQEIPLE</sequence>
<evidence type="ECO:0000313" key="8">
    <source>
        <dbReference type="Proteomes" id="UP000441208"/>
    </source>
</evidence>
<dbReference type="AlphaFoldDB" id="A0A6A4A9S6"/>
<gene>
    <name evidence="5" type="ORF">PF002_g3123</name>
    <name evidence="4" type="ORF">PF004_g6582</name>
    <name evidence="3" type="ORF">PF007_g2636</name>
    <name evidence="2" type="ORF">PF009_g8297</name>
</gene>
<dbReference type="EMBL" id="QXGF01000332">
    <property type="protein sequence ID" value="KAE8941936.1"/>
    <property type="molecule type" value="Genomic_DNA"/>
</dbReference>
<feature type="chain" id="PRO_5036166961" evidence="1">
    <location>
        <begin position="23"/>
        <end position="293"/>
    </location>
</feature>
<evidence type="ECO:0000313" key="9">
    <source>
        <dbReference type="Proteomes" id="UP000476176"/>
    </source>
</evidence>
<name>A0A6A4A9S6_9STRA</name>
<dbReference type="Proteomes" id="UP000441208">
    <property type="component" value="Unassembled WGS sequence"/>
</dbReference>
<feature type="signal peptide" evidence="1">
    <location>
        <begin position="1"/>
        <end position="22"/>
    </location>
</feature>
<evidence type="ECO:0000256" key="1">
    <source>
        <dbReference type="SAM" id="SignalP"/>
    </source>
</evidence>
<evidence type="ECO:0000313" key="2">
    <source>
        <dbReference type="EMBL" id="KAE8941936.1"/>
    </source>
</evidence>
<dbReference type="Proteomes" id="UP000440367">
    <property type="component" value="Unassembled WGS sequence"/>
</dbReference>
<evidence type="ECO:0000313" key="7">
    <source>
        <dbReference type="Proteomes" id="UP000440367"/>
    </source>
</evidence>
<accession>A0A6A4A9S6</accession>
<evidence type="ECO:0000313" key="5">
    <source>
        <dbReference type="EMBL" id="KAE9253898.1"/>
    </source>
</evidence>